<organism evidence="2 3">
    <name type="scientific">Lolium multiflorum</name>
    <name type="common">Italian ryegrass</name>
    <name type="synonym">Lolium perenne subsp. multiflorum</name>
    <dbReference type="NCBI Taxonomy" id="4521"/>
    <lineage>
        <taxon>Eukaryota</taxon>
        <taxon>Viridiplantae</taxon>
        <taxon>Streptophyta</taxon>
        <taxon>Embryophyta</taxon>
        <taxon>Tracheophyta</taxon>
        <taxon>Spermatophyta</taxon>
        <taxon>Magnoliopsida</taxon>
        <taxon>Liliopsida</taxon>
        <taxon>Poales</taxon>
        <taxon>Poaceae</taxon>
        <taxon>BOP clade</taxon>
        <taxon>Pooideae</taxon>
        <taxon>Poodae</taxon>
        <taxon>Poeae</taxon>
        <taxon>Poeae Chloroplast Group 2 (Poeae type)</taxon>
        <taxon>Loliodinae</taxon>
        <taxon>Loliinae</taxon>
        <taxon>Lolium</taxon>
    </lineage>
</organism>
<proteinExistence type="predicted"/>
<feature type="region of interest" description="Disordered" evidence="1">
    <location>
        <begin position="1"/>
        <end position="51"/>
    </location>
</feature>
<dbReference type="AlphaFoldDB" id="A0AAD8R7C5"/>
<evidence type="ECO:0000313" key="3">
    <source>
        <dbReference type="Proteomes" id="UP001231189"/>
    </source>
</evidence>
<dbReference type="Proteomes" id="UP001231189">
    <property type="component" value="Unassembled WGS sequence"/>
</dbReference>
<name>A0AAD8R7C5_LOLMU</name>
<protein>
    <recommendedName>
        <fullName evidence="4">DUF659 domain-containing protein</fullName>
    </recommendedName>
</protein>
<evidence type="ECO:0000256" key="1">
    <source>
        <dbReference type="SAM" id="MobiDB-lite"/>
    </source>
</evidence>
<gene>
    <name evidence="2" type="ORF">QYE76_021890</name>
</gene>
<keyword evidence="3" id="KW-1185">Reference proteome</keyword>
<evidence type="ECO:0008006" key="4">
    <source>
        <dbReference type="Google" id="ProtNLM"/>
    </source>
</evidence>
<sequence>MAFGSKRKLAARTDAEEASVVELDCSNSGDEQNTADGADEEEESAENGTATAAKPLLDEVILFDAQAFAGMERDGVDMHIMMFLCANGIPFNVLRSPQYPEMVAAIQKAPKGYKPPAYEKARTTLLDACKKKVETDLDPVRQTWYSHGVSIVSDGWTNMKTNL</sequence>
<accession>A0AAD8R7C5</accession>
<evidence type="ECO:0000313" key="2">
    <source>
        <dbReference type="EMBL" id="KAK1616373.1"/>
    </source>
</evidence>
<comment type="caution">
    <text evidence="2">The sequence shown here is derived from an EMBL/GenBank/DDBJ whole genome shotgun (WGS) entry which is preliminary data.</text>
</comment>
<feature type="compositionally biased region" description="Basic residues" evidence="1">
    <location>
        <begin position="1"/>
        <end position="10"/>
    </location>
</feature>
<reference evidence="2" key="1">
    <citation type="submission" date="2023-07" db="EMBL/GenBank/DDBJ databases">
        <title>A chromosome-level genome assembly of Lolium multiflorum.</title>
        <authorList>
            <person name="Chen Y."/>
            <person name="Copetti D."/>
            <person name="Kolliker R."/>
            <person name="Studer B."/>
        </authorList>
    </citation>
    <scope>NUCLEOTIDE SEQUENCE</scope>
    <source>
        <strain evidence="2">02402/16</strain>
        <tissue evidence="2">Leaf</tissue>
    </source>
</reference>
<dbReference type="EMBL" id="JAUUTY010000006">
    <property type="protein sequence ID" value="KAK1616373.1"/>
    <property type="molecule type" value="Genomic_DNA"/>
</dbReference>